<keyword evidence="4" id="KW-1185">Reference proteome</keyword>
<protein>
    <submittedName>
        <fullName evidence="3">Enoyl-CoA hydratase</fullName>
    </submittedName>
</protein>
<dbReference type="Proteomes" id="UP000599578">
    <property type="component" value="Unassembled WGS sequence"/>
</dbReference>
<evidence type="ECO:0000256" key="2">
    <source>
        <dbReference type="ARBA" id="ARBA00023239"/>
    </source>
</evidence>
<proteinExistence type="inferred from homology"/>
<comment type="caution">
    <text evidence="3">The sequence shown here is derived from an EMBL/GenBank/DDBJ whole genome shotgun (WGS) entry which is preliminary data.</text>
</comment>
<gene>
    <name evidence="3" type="ORF">GCM10011348_28900</name>
</gene>
<dbReference type="PANTHER" id="PTHR11941">
    <property type="entry name" value="ENOYL-COA HYDRATASE-RELATED"/>
    <property type="match status" value="1"/>
</dbReference>
<comment type="similarity">
    <text evidence="1">Belongs to the enoyl-CoA hydratase/isomerase family.</text>
</comment>
<dbReference type="Gene3D" id="1.10.12.10">
    <property type="entry name" value="Lyase 2-enoyl-coa Hydratase, Chain A, domain 2"/>
    <property type="match status" value="1"/>
</dbReference>
<dbReference type="EMBL" id="BMLT01000007">
    <property type="protein sequence ID" value="GGO83901.1"/>
    <property type="molecule type" value="Genomic_DNA"/>
</dbReference>
<dbReference type="Pfam" id="PF00378">
    <property type="entry name" value="ECH_1"/>
    <property type="match status" value="1"/>
</dbReference>
<reference evidence="3 4" key="1">
    <citation type="journal article" date="2014" name="Int. J. Syst. Evol. Microbiol.">
        <title>Complete genome sequence of Corynebacterium casei LMG S-19264T (=DSM 44701T), isolated from a smear-ripened cheese.</title>
        <authorList>
            <consortium name="US DOE Joint Genome Institute (JGI-PGF)"/>
            <person name="Walter F."/>
            <person name="Albersmeier A."/>
            <person name="Kalinowski J."/>
            <person name="Ruckert C."/>
        </authorList>
    </citation>
    <scope>NUCLEOTIDE SEQUENCE [LARGE SCALE GENOMIC DNA]</scope>
    <source>
        <strain evidence="3 4">CGMCC 1.7286</strain>
    </source>
</reference>
<evidence type="ECO:0000313" key="4">
    <source>
        <dbReference type="Proteomes" id="UP000599578"/>
    </source>
</evidence>
<dbReference type="InterPro" id="IPR001753">
    <property type="entry name" value="Enoyl-CoA_hydra/iso"/>
</dbReference>
<dbReference type="AlphaFoldDB" id="A0A917ZIL0"/>
<sequence>MIVFEVADCIARLEIRRAGRCNALTASMLEQLNQALGHIETNPQVRVVLISAEGERFFSSGADIDDWGDLDAQAMGHRWIRQGNRVFQRLAELPVPVVCGLRGRALGGGAELALAADIRIATEDVEFGFPETSIGAIPGWTGCARLAEGLGIARARSLVLSGELLDAATLLESGLVSEVVPPQDLEQALYAWAGRLGRRSGTAMAAAKQVFGAMSSANSFAPVHELAATVCRGSADGQEGIEAFRQKRAPKFT</sequence>
<evidence type="ECO:0000313" key="3">
    <source>
        <dbReference type="EMBL" id="GGO83901.1"/>
    </source>
</evidence>
<evidence type="ECO:0000256" key="1">
    <source>
        <dbReference type="ARBA" id="ARBA00005254"/>
    </source>
</evidence>
<dbReference type="InterPro" id="IPR029045">
    <property type="entry name" value="ClpP/crotonase-like_dom_sf"/>
</dbReference>
<organism evidence="3 4">
    <name type="scientific">Marinobacterium nitratireducens</name>
    <dbReference type="NCBI Taxonomy" id="518897"/>
    <lineage>
        <taxon>Bacteria</taxon>
        <taxon>Pseudomonadati</taxon>
        <taxon>Pseudomonadota</taxon>
        <taxon>Gammaproteobacteria</taxon>
        <taxon>Oceanospirillales</taxon>
        <taxon>Oceanospirillaceae</taxon>
        <taxon>Marinobacterium</taxon>
    </lineage>
</organism>
<accession>A0A917ZIL0</accession>
<dbReference type="CDD" id="cd06558">
    <property type="entry name" value="crotonase-like"/>
    <property type="match status" value="1"/>
</dbReference>
<dbReference type="PANTHER" id="PTHR11941:SF54">
    <property type="entry name" value="ENOYL-COA HYDRATASE, MITOCHONDRIAL"/>
    <property type="match status" value="1"/>
</dbReference>
<dbReference type="Gene3D" id="3.90.226.10">
    <property type="entry name" value="2-enoyl-CoA Hydratase, Chain A, domain 1"/>
    <property type="match status" value="1"/>
</dbReference>
<dbReference type="GO" id="GO:0006635">
    <property type="term" value="P:fatty acid beta-oxidation"/>
    <property type="evidence" value="ECO:0007669"/>
    <property type="project" value="TreeGrafter"/>
</dbReference>
<dbReference type="RefSeq" id="WP_188861325.1">
    <property type="nucleotide sequence ID" value="NZ_BMLT01000007.1"/>
</dbReference>
<name>A0A917ZIL0_9GAMM</name>
<dbReference type="GO" id="GO:0016829">
    <property type="term" value="F:lyase activity"/>
    <property type="evidence" value="ECO:0007669"/>
    <property type="project" value="UniProtKB-KW"/>
</dbReference>
<dbReference type="InterPro" id="IPR014748">
    <property type="entry name" value="Enoyl-CoA_hydra_C"/>
</dbReference>
<keyword evidence="2" id="KW-0456">Lyase</keyword>
<dbReference type="SUPFAM" id="SSF52096">
    <property type="entry name" value="ClpP/crotonase"/>
    <property type="match status" value="1"/>
</dbReference>